<name>A0A922IA24_DERFA</name>
<dbReference type="AlphaFoldDB" id="A0A922IA24"/>
<reference evidence="2" key="2">
    <citation type="journal article" date="2022" name="Res Sq">
        <title>Comparative Genomics Reveals Insights into the Divergent Evolution of Astigmatic Mites and Household Pest Adaptations.</title>
        <authorList>
            <person name="Xiong Q."/>
            <person name="Wan A.T.-Y."/>
            <person name="Liu X.-Y."/>
            <person name="Fung C.S.-H."/>
            <person name="Xiao X."/>
            <person name="Malainual N."/>
            <person name="Hou J."/>
            <person name="Wang L."/>
            <person name="Wang M."/>
            <person name="Yang K."/>
            <person name="Cui Y."/>
            <person name="Leung E."/>
            <person name="Nong W."/>
            <person name="Shin S.-K."/>
            <person name="Au S."/>
            <person name="Jeong K.Y."/>
            <person name="Chew F.T."/>
            <person name="Hui J."/>
            <person name="Leung T.F."/>
            <person name="Tungtrongchitr A."/>
            <person name="Zhong N."/>
            <person name="Liu Z."/>
            <person name="Tsui S."/>
        </authorList>
    </citation>
    <scope>NUCLEOTIDE SEQUENCE</scope>
    <source>
        <strain evidence="2">Derf</strain>
        <tissue evidence="2">Whole organism</tissue>
    </source>
</reference>
<evidence type="ECO:0000313" key="3">
    <source>
        <dbReference type="Proteomes" id="UP000790347"/>
    </source>
</evidence>
<sequence length="100" mass="11396">MIIGGQIPGRTIEQNLTSEARDGFAMSWRSAFRAKPPNERSCRLTVLRWSGVFASKNERSANGHPEINTNINSDKRLESMNRIKRQRNKTKVPGTKLTRK</sequence>
<protein>
    <submittedName>
        <fullName evidence="2">Uncharacterized protein</fullName>
    </submittedName>
</protein>
<keyword evidence="3" id="KW-1185">Reference proteome</keyword>
<dbReference type="EMBL" id="ASGP02000001">
    <property type="protein sequence ID" value="KAH9527704.1"/>
    <property type="molecule type" value="Genomic_DNA"/>
</dbReference>
<organism evidence="2 3">
    <name type="scientific">Dermatophagoides farinae</name>
    <name type="common">American house dust mite</name>
    <dbReference type="NCBI Taxonomy" id="6954"/>
    <lineage>
        <taxon>Eukaryota</taxon>
        <taxon>Metazoa</taxon>
        <taxon>Ecdysozoa</taxon>
        <taxon>Arthropoda</taxon>
        <taxon>Chelicerata</taxon>
        <taxon>Arachnida</taxon>
        <taxon>Acari</taxon>
        <taxon>Acariformes</taxon>
        <taxon>Sarcoptiformes</taxon>
        <taxon>Astigmata</taxon>
        <taxon>Psoroptidia</taxon>
        <taxon>Analgoidea</taxon>
        <taxon>Pyroglyphidae</taxon>
        <taxon>Dermatophagoidinae</taxon>
        <taxon>Dermatophagoides</taxon>
    </lineage>
</organism>
<feature type="region of interest" description="Disordered" evidence="1">
    <location>
        <begin position="59"/>
        <end position="100"/>
    </location>
</feature>
<comment type="caution">
    <text evidence="2">The sequence shown here is derived from an EMBL/GenBank/DDBJ whole genome shotgun (WGS) entry which is preliminary data.</text>
</comment>
<dbReference type="Proteomes" id="UP000790347">
    <property type="component" value="Unassembled WGS sequence"/>
</dbReference>
<evidence type="ECO:0000256" key="1">
    <source>
        <dbReference type="SAM" id="MobiDB-lite"/>
    </source>
</evidence>
<accession>A0A922IA24</accession>
<reference evidence="2" key="1">
    <citation type="submission" date="2013-05" db="EMBL/GenBank/DDBJ databases">
        <authorList>
            <person name="Yim A.K.Y."/>
            <person name="Chan T.F."/>
            <person name="Ji K.M."/>
            <person name="Liu X.Y."/>
            <person name="Zhou J.W."/>
            <person name="Li R.Q."/>
            <person name="Yang K.Y."/>
            <person name="Li J."/>
            <person name="Li M."/>
            <person name="Law P.T.W."/>
            <person name="Wu Y.L."/>
            <person name="Cai Z.L."/>
            <person name="Qin H."/>
            <person name="Bao Y."/>
            <person name="Leung R.K.K."/>
            <person name="Ng P.K.S."/>
            <person name="Zou J."/>
            <person name="Zhong X.J."/>
            <person name="Ran P.X."/>
            <person name="Zhong N.S."/>
            <person name="Liu Z.G."/>
            <person name="Tsui S.K.W."/>
        </authorList>
    </citation>
    <scope>NUCLEOTIDE SEQUENCE</scope>
    <source>
        <strain evidence="2">Derf</strain>
        <tissue evidence="2">Whole organism</tissue>
    </source>
</reference>
<evidence type="ECO:0000313" key="2">
    <source>
        <dbReference type="EMBL" id="KAH9527704.1"/>
    </source>
</evidence>
<gene>
    <name evidence="2" type="ORF">DERF_001713</name>
</gene>
<proteinExistence type="predicted"/>